<evidence type="ECO:0000256" key="2">
    <source>
        <dbReference type="ARBA" id="ARBA00022741"/>
    </source>
</evidence>
<dbReference type="GO" id="GO:0005524">
    <property type="term" value="F:ATP binding"/>
    <property type="evidence" value="ECO:0007669"/>
    <property type="project" value="UniProtKB-KW"/>
</dbReference>
<evidence type="ECO:0000259" key="5">
    <source>
        <dbReference type="PROSITE" id="PS50893"/>
    </source>
</evidence>
<dbReference type="InterPro" id="IPR027417">
    <property type="entry name" value="P-loop_NTPase"/>
</dbReference>
<dbReference type="PANTHER" id="PTHR43023:SF3">
    <property type="entry name" value="PROTEIN TRIGALACTOSYLDIACYLGLYCEROL 3, CHLOROPLASTIC"/>
    <property type="match status" value="1"/>
</dbReference>
<keyword evidence="3 6" id="KW-0067">ATP-binding</keyword>
<comment type="caution">
    <text evidence="6">The sequence shown here is derived from an EMBL/GenBank/DDBJ whole genome shotgun (WGS) entry which is preliminary data.</text>
</comment>
<keyword evidence="2" id="KW-0547">Nucleotide-binding</keyword>
<dbReference type="GO" id="GO:0016887">
    <property type="term" value="F:ATP hydrolysis activity"/>
    <property type="evidence" value="ECO:0007669"/>
    <property type="project" value="InterPro"/>
</dbReference>
<dbReference type="PROSITE" id="PS50893">
    <property type="entry name" value="ABC_TRANSPORTER_2"/>
    <property type="match status" value="1"/>
</dbReference>
<dbReference type="InterPro" id="IPR003593">
    <property type="entry name" value="AAA+_ATPase"/>
</dbReference>
<protein>
    <submittedName>
        <fullName evidence="6">Phospholipid/cholesterol/gamma-HCH transport system ATP-binding protein</fullName>
    </submittedName>
</protein>
<feature type="domain" description="ABC transporter" evidence="5">
    <location>
        <begin position="51"/>
        <end position="288"/>
    </location>
</feature>
<gene>
    <name evidence="6" type="ORF">C7450_11623</name>
</gene>
<dbReference type="AlphaFoldDB" id="A0A2V3TVE7"/>
<dbReference type="Proteomes" id="UP000248021">
    <property type="component" value="Unassembled WGS sequence"/>
</dbReference>
<feature type="compositionally biased region" description="Polar residues" evidence="4">
    <location>
        <begin position="1"/>
        <end position="19"/>
    </location>
</feature>
<dbReference type="Gene3D" id="3.40.50.300">
    <property type="entry name" value="P-loop containing nucleotide triphosphate hydrolases"/>
    <property type="match status" value="1"/>
</dbReference>
<evidence type="ECO:0000313" key="6">
    <source>
        <dbReference type="EMBL" id="PXW52450.1"/>
    </source>
</evidence>
<dbReference type="Pfam" id="PF00005">
    <property type="entry name" value="ABC_tran"/>
    <property type="match status" value="1"/>
</dbReference>
<organism evidence="6 7">
    <name type="scientific">Chelatococcus asaccharovorans</name>
    <dbReference type="NCBI Taxonomy" id="28210"/>
    <lineage>
        <taxon>Bacteria</taxon>
        <taxon>Pseudomonadati</taxon>
        <taxon>Pseudomonadota</taxon>
        <taxon>Alphaproteobacteria</taxon>
        <taxon>Hyphomicrobiales</taxon>
        <taxon>Chelatococcaceae</taxon>
        <taxon>Chelatococcus</taxon>
    </lineage>
</organism>
<dbReference type="SUPFAM" id="SSF52540">
    <property type="entry name" value="P-loop containing nucleoside triphosphate hydrolases"/>
    <property type="match status" value="1"/>
</dbReference>
<evidence type="ECO:0000313" key="7">
    <source>
        <dbReference type="Proteomes" id="UP000248021"/>
    </source>
</evidence>
<evidence type="ECO:0000256" key="3">
    <source>
        <dbReference type="ARBA" id="ARBA00022840"/>
    </source>
</evidence>
<keyword evidence="7" id="KW-1185">Reference proteome</keyword>
<keyword evidence="1" id="KW-0813">Transport</keyword>
<dbReference type="SMART" id="SM00382">
    <property type="entry name" value="AAA"/>
    <property type="match status" value="1"/>
</dbReference>
<reference evidence="6 7" key="1">
    <citation type="submission" date="2018-05" db="EMBL/GenBank/DDBJ databases">
        <title>Genomic Encyclopedia of Type Strains, Phase IV (KMG-IV): sequencing the most valuable type-strain genomes for metagenomic binning, comparative biology and taxonomic classification.</title>
        <authorList>
            <person name="Goeker M."/>
        </authorList>
    </citation>
    <scope>NUCLEOTIDE SEQUENCE [LARGE SCALE GENOMIC DNA]</scope>
    <source>
        <strain evidence="6 7">DSM 6462</strain>
    </source>
</reference>
<dbReference type="PANTHER" id="PTHR43023">
    <property type="entry name" value="PROTEIN TRIGALACTOSYLDIACYLGLYCEROL 3, CHLOROPLASTIC"/>
    <property type="match status" value="1"/>
</dbReference>
<dbReference type="InterPro" id="IPR003439">
    <property type="entry name" value="ABC_transporter-like_ATP-bd"/>
</dbReference>
<name>A0A2V3TVE7_9HYPH</name>
<proteinExistence type="predicted"/>
<sequence>MSTRLSSAPRTDAAHQSSLMGEPAAARPSEIQPGEAPDARQDPQAEQDIVIRVRDLVVGFGDKTVLDHLDLDVYRGEVLGVIGASGSGKSVLTRAIIGLIPKRQGTIEIFGENVDTLSVEARRAMERRWGIMFQHGALFSSLTVKQNVQVPMREYLDLSDELLEELASLKIAMAGLPADAADKYPSELSGGMTKRAALARALALDPDVLFLDEPTSGLDPIGAGEFDELIKTLQDTLKLTVFMITHDLDSLHAVCDRVAALARGKVIAAGTIAAMLTTEDPWLRAYFQGPRARAAIARPAADDPSTAG</sequence>
<evidence type="ECO:0000256" key="1">
    <source>
        <dbReference type="ARBA" id="ARBA00022448"/>
    </source>
</evidence>
<dbReference type="EMBL" id="QJJK01000016">
    <property type="protein sequence ID" value="PXW52450.1"/>
    <property type="molecule type" value="Genomic_DNA"/>
</dbReference>
<evidence type="ECO:0000256" key="4">
    <source>
        <dbReference type="SAM" id="MobiDB-lite"/>
    </source>
</evidence>
<accession>A0A2V3TVE7</accession>
<feature type="region of interest" description="Disordered" evidence="4">
    <location>
        <begin position="1"/>
        <end position="45"/>
    </location>
</feature>